<dbReference type="InterPro" id="IPR025558">
    <property type="entry name" value="DUF4283"/>
</dbReference>
<evidence type="ECO:0000256" key="1">
    <source>
        <dbReference type="SAM" id="MobiDB-lite"/>
    </source>
</evidence>
<dbReference type="PANTHER" id="PTHR33233:SF17">
    <property type="entry name" value="DUF4283 DOMAIN-CONTAINING PROTEIN"/>
    <property type="match status" value="1"/>
</dbReference>
<name>A0AAV9AW90_ACOGR</name>
<reference evidence="3" key="1">
    <citation type="journal article" date="2023" name="Nat. Commun.">
        <title>Diploid and tetraploid genomes of Acorus and the evolution of monocots.</title>
        <authorList>
            <person name="Ma L."/>
            <person name="Liu K.W."/>
            <person name="Li Z."/>
            <person name="Hsiao Y.Y."/>
            <person name="Qi Y."/>
            <person name="Fu T."/>
            <person name="Tang G.D."/>
            <person name="Zhang D."/>
            <person name="Sun W.H."/>
            <person name="Liu D.K."/>
            <person name="Li Y."/>
            <person name="Chen G.Z."/>
            <person name="Liu X.D."/>
            <person name="Liao X.Y."/>
            <person name="Jiang Y.T."/>
            <person name="Yu X."/>
            <person name="Hao Y."/>
            <person name="Huang J."/>
            <person name="Zhao X.W."/>
            <person name="Ke S."/>
            <person name="Chen Y.Y."/>
            <person name="Wu W.L."/>
            <person name="Hsu J.L."/>
            <person name="Lin Y.F."/>
            <person name="Huang M.D."/>
            <person name="Li C.Y."/>
            <person name="Huang L."/>
            <person name="Wang Z.W."/>
            <person name="Zhao X."/>
            <person name="Zhong W.Y."/>
            <person name="Peng D.H."/>
            <person name="Ahmad S."/>
            <person name="Lan S."/>
            <person name="Zhang J.S."/>
            <person name="Tsai W.C."/>
            <person name="Van de Peer Y."/>
            <person name="Liu Z.J."/>
        </authorList>
    </citation>
    <scope>NUCLEOTIDE SEQUENCE</scope>
    <source>
        <strain evidence="3">SCP</strain>
    </source>
</reference>
<feature type="region of interest" description="Disordered" evidence="1">
    <location>
        <begin position="72"/>
        <end position="103"/>
    </location>
</feature>
<feature type="compositionally biased region" description="Pro residues" evidence="1">
    <location>
        <begin position="89"/>
        <end position="103"/>
    </location>
</feature>
<proteinExistence type="predicted"/>
<evidence type="ECO:0000259" key="2">
    <source>
        <dbReference type="Pfam" id="PF14111"/>
    </source>
</evidence>
<protein>
    <recommendedName>
        <fullName evidence="2">DUF4283 domain-containing protein</fullName>
    </recommendedName>
</protein>
<gene>
    <name evidence="3" type="ORF">QJS04_geneDACA017119</name>
</gene>
<dbReference type="AlphaFoldDB" id="A0AAV9AW90"/>
<organism evidence="3 4">
    <name type="scientific">Acorus gramineus</name>
    <name type="common">Dwarf sweet flag</name>
    <dbReference type="NCBI Taxonomy" id="55184"/>
    <lineage>
        <taxon>Eukaryota</taxon>
        <taxon>Viridiplantae</taxon>
        <taxon>Streptophyta</taxon>
        <taxon>Embryophyta</taxon>
        <taxon>Tracheophyta</taxon>
        <taxon>Spermatophyta</taxon>
        <taxon>Magnoliopsida</taxon>
        <taxon>Liliopsida</taxon>
        <taxon>Acoraceae</taxon>
        <taxon>Acorus</taxon>
    </lineage>
</organism>
<dbReference type="EMBL" id="JAUJYN010000006">
    <property type="protein sequence ID" value="KAK1268589.1"/>
    <property type="molecule type" value="Genomic_DNA"/>
</dbReference>
<comment type="caution">
    <text evidence="3">The sequence shown here is derived from an EMBL/GenBank/DDBJ whole genome shotgun (WGS) entry which is preliminary data.</text>
</comment>
<feature type="domain" description="DUF4283" evidence="2">
    <location>
        <begin position="263"/>
        <end position="343"/>
    </location>
</feature>
<evidence type="ECO:0000313" key="3">
    <source>
        <dbReference type="EMBL" id="KAK1268589.1"/>
    </source>
</evidence>
<dbReference type="PANTHER" id="PTHR33233">
    <property type="entry name" value="ENDONUCLEASE/EXONUCLEASE/PHOSPHATASE"/>
    <property type="match status" value="1"/>
</dbReference>
<accession>A0AAV9AW90</accession>
<evidence type="ECO:0000313" key="4">
    <source>
        <dbReference type="Proteomes" id="UP001179952"/>
    </source>
</evidence>
<keyword evidence="4" id="KW-1185">Reference proteome</keyword>
<dbReference type="Proteomes" id="UP001179952">
    <property type="component" value="Unassembled WGS sequence"/>
</dbReference>
<reference evidence="3" key="2">
    <citation type="submission" date="2023-06" db="EMBL/GenBank/DDBJ databases">
        <authorList>
            <person name="Ma L."/>
            <person name="Liu K.-W."/>
            <person name="Li Z."/>
            <person name="Hsiao Y.-Y."/>
            <person name="Qi Y."/>
            <person name="Fu T."/>
            <person name="Tang G."/>
            <person name="Zhang D."/>
            <person name="Sun W.-H."/>
            <person name="Liu D.-K."/>
            <person name="Li Y."/>
            <person name="Chen G.-Z."/>
            <person name="Liu X.-D."/>
            <person name="Liao X.-Y."/>
            <person name="Jiang Y.-T."/>
            <person name="Yu X."/>
            <person name="Hao Y."/>
            <person name="Huang J."/>
            <person name="Zhao X.-W."/>
            <person name="Ke S."/>
            <person name="Chen Y.-Y."/>
            <person name="Wu W.-L."/>
            <person name="Hsu J.-L."/>
            <person name="Lin Y.-F."/>
            <person name="Huang M.-D."/>
            <person name="Li C.-Y."/>
            <person name="Huang L."/>
            <person name="Wang Z.-W."/>
            <person name="Zhao X."/>
            <person name="Zhong W.-Y."/>
            <person name="Peng D.-H."/>
            <person name="Ahmad S."/>
            <person name="Lan S."/>
            <person name="Zhang J.-S."/>
            <person name="Tsai W.-C."/>
            <person name="Van De Peer Y."/>
            <person name="Liu Z.-J."/>
        </authorList>
    </citation>
    <scope>NUCLEOTIDE SEQUENCE</scope>
    <source>
        <strain evidence="3">SCP</strain>
        <tissue evidence="3">Leaves</tissue>
    </source>
</reference>
<feature type="region of interest" description="Disordered" evidence="1">
    <location>
        <begin position="180"/>
        <end position="200"/>
    </location>
</feature>
<sequence length="347" mass="37909">MRTRYWKSISGVVGEAAAAPMAAAATYERRNAETNVEEEAIDTKERLHLSRATPLPSLASFRALDFSMSAPDGEVGGNTSNPLVLPLVPSNPDPPSSPHVAPPPLPTANPQIVPVVPIATPPPRGGTIDGVFLALSGHTASKPTPGPVQDSLTIQSTAGHVERQSNIGKGKALLRGASSKAAPYAPPSRLNPGKSQMQGYQRRIGGPPPLQPKLAMESKSWAQLFPKMEKNCKNNDLSFIEPSFEDGELVVPSEESDLVEMDNHWRLSLLGYVIGKKPYYKAFIDFLYRVWKPKGSIEVLMRGGAFFVVRFSSEEDMQNVIERGPWLMGGRPIVLRKWHRGMQMELE</sequence>
<dbReference type="Pfam" id="PF14111">
    <property type="entry name" value="DUF4283"/>
    <property type="match status" value="1"/>
</dbReference>